<accession>A0A6J6FYI6</accession>
<dbReference type="InterPro" id="IPR036388">
    <property type="entry name" value="WH-like_DNA-bd_sf"/>
</dbReference>
<dbReference type="EMBL" id="CAEZUB010000097">
    <property type="protein sequence ID" value="CAB4593957.1"/>
    <property type="molecule type" value="Genomic_DNA"/>
</dbReference>
<proteinExistence type="predicted"/>
<dbReference type="Pfam" id="PF18780">
    <property type="entry name" value="HNH_repeat"/>
    <property type="match status" value="1"/>
</dbReference>
<reference evidence="1" key="1">
    <citation type="submission" date="2020-05" db="EMBL/GenBank/DDBJ databases">
        <authorList>
            <person name="Chiriac C."/>
            <person name="Salcher M."/>
            <person name="Ghai R."/>
            <person name="Kavagutti S V."/>
        </authorList>
    </citation>
    <scope>NUCLEOTIDE SEQUENCE</scope>
</reference>
<sequence length="262" mass="29728">MYMTDPTKGKRIFPSLVNREPLPHAIFETIDERNRYVIQMREAGHTLQAIGESLNLTREMIRLIVKANSGPSARTVRVNREAKKKREALAVFKDLGTADVEKLAEHLDEKPARVRQLLGTQAKKLPKGRMNFEKIFSNEDLLNILRSAAEQVDGPLTCNKYRKLQIQPTVAVFLGRFGTWNEACAKAGVEHGPTMRKNYTRAHSEEDMLAYIASYLADPRTNGSAIGYEEWQRKVDGAPSLTLIRQRIGKWNDIKARLVKEA</sequence>
<evidence type="ECO:0000313" key="1">
    <source>
        <dbReference type="EMBL" id="CAB4593957.1"/>
    </source>
</evidence>
<dbReference type="InterPro" id="IPR013324">
    <property type="entry name" value="RNA_pol_sigma_r3/r4-like"/>
</dbReference>
<dbReference type="InterPro" id="IPR041025">
    <property type="entry name" value="HNH_repeat"/>
</dbReference>
<organism evidence="1">
    <name type="scientific">freshwater metagenome</name>
    <dbReference type="NCBI Taxonomy" id="449393"/>
    <lineage>
        <taxon>unclassified sequences</taxon>
        <taxon>metagenomes</taxon>
        <taxon>ecological metagenomes</taxon>
    </lineage>
</organism>
<dbReference type="AlphaFoldDB" id="A0A6J6FYI6"/>
<dbReference type="Gene3D" id="1.10.10.10">
    <property type="entry name" value="Winged helix-like DNA-binding domain superfamily/Winged helix DNA-binding domain"/>
    <property type="match status" value="1"/>
</dbReference>
<name>A0A6J6FYI6_9ZZZZ</name>
<dbReference type="SUPFAM" id="SSF88659">
    <property type="entry name" value="Sigma3 and sigma4 domains of RNA polymerase sigma factors"/>
    <property type="match status" value="1"/>
</dbReference>
<gene>
    <name evidence="1" type="ORF">UFOPK1775_00778</name>
</gene>
<protein>
    <submittedName>
        <fullName evidence="1">Unannotated protein</fullName>
    </submittedName>
</protein>